<feature type="domain" description="Zn(2)-C6 fungal-type" evidence="4">
    <location>
        <begin position="35"/>
        <end position="68"/>
    </location>
</feature>
<keyword evidence="1" id="KW-0479">Metal-binding</keyword>
<dbReference type="InterPro" id="IPR001138">
    <property type="entry name" value="Zn2Cys6_DnaBD"/>
</dbReference>
<evidence type="ECO:0000313" key="6">
    <source>
        <dbReference type="Proteomes" id="UP001222325"/>
    </source>
</evidence>
<gene>
    <name evidence="5" type="ORF">B0H15DRAFT_834708</name>
</gene>
<dbReference type="SMART" id="SM00066">
    <property type="entry name" value="GAL4"/>
    <property type="match status" value="1"/>
</dbReference>
<dbReference type="GO" id="GO:0003677">
    <property type="term" value="F:DNA binding"/>
    <property type="evidence" value="ECO:0007669"/>
    <property type="project" value="InterPro"/>
</dbReference>
<feature type="region of interest" description="Disordered" evidence="3">
    <location>
        <begin position="154"/>
        <end position="183"/>
    </location>
</feature>
<evidence type="ECO:0000256" key="1">
    <source>
        <dbReference type="ARBA" id="ARBA00022723"/>
    </source>
</evidence>
<reference evidence="5" key="1">
    <citation type="submission" date="2023-03" db="EMBL/GenBank/DDBJ databases">
        <title>Massive genome expansion in bonnet fungi (Mycena s.s.) driven by repeated elements and novel gene families across ecological guilds.</title>
        <authorList>
            <consortium name="Lawrence Berkeley National Laboratory"/>
            <person name="Harder C.B."/>
            <person name="Miyauchi S."/>
            <person name="Viragh M."/>
            <person name="Kuo A."/>
            <person name="Thoen E."/>
            <person name="Andreopoulos B."/>
            <person name="Lu D."/>
            <person name="Skrede I."/>
            <person name="Drula E."/>
            <person name="Henrissat B."/>
            <person name="Morin E."/>
            <person name="Kohler A."/>
            <person name="Barry K."/>
            <person name="LaButti K."/>
            <person name="Morin E."/>
            <person name="Salamov A."/>
            <person name="Lipzen A."/>
            <person name="Mereny Z."/>
            <person name="Hegedus B."/>
            <person name="Baldrian P."/>
            <person name="Stursova M."/>
            <person name="Weitz H."/>
            <person name="Taylor A."/>
            <person name="Grigoriev I.V."/>
            <person name="Nagy L.G."/>
            <person name="Martin F."/>
            <person name="Kauserud H."/>
        </authorList>
    </citation>
    <scope>NUCLEOTIDE SEQUENCE</scope>
    <source>
        <strain evidence="5">CBHHK173m</strain>
    </source>
</reference>
<dbReference type="PROSITE" id="PS00463">
    <property type="entry name" value="ZN2_CY6_FUNGAL_1"/>
    <property type="match status" value="1"/>
</dbReference>
<evidence type="ECO:0000256" key="2">
    <source>
        <dbReference type="ARBA" id="ARBA00023242"/>
    </source>
</evidence>
<dbReference type="CDD" id="cd12148">
    <property type="entry name" value="fungal_TF_MHR"/>
    <property type="match status" value="1"/>
</dbReference>
<accession>A0AAD6XQF8</accession>
<evidence type="ECO:0000259" key="4">
    <source>
        <dbReference type="PROSITE" id="PS50048"/>
    </source>
</evidence>
<dbReference type="EMBL" id="JARJCN010000019">
    <property type="protein sequence ID" value="KAJ7091950.1"/>
    <property type="molecule type" value="Genomic_DNA"/>
</dbReference>
<dbReference type="GO" id="GO:0008270">
    <property type="term" value="F:zinc ion binding"/>
    <property type="evidence" value="ECO:0007669"/>
    <property type="project" value="InterPro"/>
</dbReference>
<dbReference type="InterPro" id="IPR036864">
    <property type="entry name" value="Zn2-C6_fun-type_DNA-bd_sf"/>
</dbReference>
<comment type="caution">
    <text evidence="5">The sequence shown here is derived from an EMBL/GenBank/DDBJ whole genome shotgun (WGS) entry which is preliminary data.</text>
</comment>
<dbReference type="PROSITE" id="PS50048">
    <property type="entry name" value="ZN2_CY6_FUNGAL_2"/>
    <property type="match status" value="1"/>
</dbReference>
<dbReference type="Pfam" id="PF04082">
    <property type="entry name" value="Fungal_trans"/>
    <property type="match status" value="1"/>
</dbReference>
<evidence type="ECO:0000256" key="3">
    <source>
        <dbReference type="SAM" id="MobiDB-lite"/>
    </source>
</evidence>
<dbReference type="SMART" id="SM00906">
    <property type="entry name" value="Fungal_trans"/>
    <property type="match status" value="1"/>
</dbReference>
<dbReference type="CDD" id="cd00067">
    <property type="entry name" value="GAL4"/>
    <property type="match status" value="1"/>
</dbReference>
<dbReference type="GO" id="GO:0000981">
    <property type="term" value="F:DNA-binding transcription factor activity, RNA polymerase II-specific"/>
    <property type="evidence" value="ECO:0007669"/>
    <property type="project" value="InterPro"/>
</dbReference>
<keyword evidence="6" id="KW-1185">Reference proteome</keyword>
<dbReference type="AlphaFoldDB" id="A0AAD6XQF8"/>
<dbReference type="GO" id="GO:0006351">
    <property type="term" value="P:DNA-templated transcription"/>
    <property type="evidence" value="ECO:0007669"/>
    <property type="project" value="InterPro"/>
</dbReference>
<feature type="compositionally biased region" description="Polar residues" evidence="3">
    <location>
        <begin position="154"/>
        <end position="173"/>
    </location>
</feature>
<keyword evidence="2" id="KW-0539">Nucleus</keyword>
<organism evidence="5 6">
    <name type="scientific">Mycena belliarum</name>
    <dbReference type="NCBI Taxonomy" id="1033014"/>
    <lineage>
        <taxon>Eukaryota</taxon>
        <taxon>Fungi</taxon>
        <taxon>Dikarya</taxon>
        <taxon>Basidiomycota</taxon>
        <taxon>Agaricomycotina</taxon>
        <taxon>Agaricomycetes</taxon>
        <taxon>Agaricomycetidae</taxon>
        <taxon>Agaricales</taxon>
        <taxon>Marasmiineae</taxon>
        <taxon>Mycenaceae</taxon>
        <taxon>Mycena</taxon>
    </lineage>
</organism>
<dbReference type="Proteomes" id="UP001222325">
    <property type="component" value="Unassembled WGS sequence"/>
</dbReference>
<dbReference type="Pfam" id="PF00172">
    <property type="entry name" value="Zn_clus"/>
    <property type="match status" value="1"/>
</dbReference>
<dbReference type="PANTHER" id="PTHR46910:SF38">
    <property type="entry name" value="ZN(2)-C6 FUNGAL-TYPE DOMAIN-CONTAINING PROTEIN"/>
    <property type="match status" value="1"/>
</dbReference>
<proteinExistence type="predicted"/>
<dbReference type="Gene3D" id="4.10.240.10">
    <property type="entry name" value="Zn(2)-C6 fungal-type DNA-binding domain"/>
    <property type="match status" value="1"/>
</dbReference>
<sequence>MDPPSKGLLYFPIIDANGNLAAIAPGSKRRRLRGACDTCRQRKIRCDSTKMPGNVCSNCIAFNSPCTHHNYAAKKNVASRPRVAASEVETDLQLAQKLDPDVKTAEEHVQAILVQSTAYIATRDLRNTLLDVARYSRSLEQQIETLKSKLNTSQDAQLSVSRDSSMALSPPSTTDKDVADHADSTPEGLVLCDEFEALALDNARNRYFGRSSGFYLIQTAREMKQMHDGPNVLQPKPVRRPEFWHSPWEERLPAPPPVFRFPPRDLLDSLVSIFFKRINILVFLLHEPTFRGDIVRGLHLVDPPFGAVVMGVCALAARYSEDPRVVLEGTNSRLSSGWAWFRQLQDYHYRTDTTHDAPTLYQLQLICLWILYAQGTCSPESCWTMVAVGIRHVQELGLHMRSRFDRATMTVEDELLKRAAWVLIISDSLISSFLGRPRVMHDNDYDLDYPVDCDEEYWGNPDPRKRFQQPEGQPSMQAFIVSYCKLTEILGMAQKTIYSVGRGKRFRGAGWSQSAVAELDSALNQWVDTIPDHLRWDPHREDETFATQSACLFTAYYHVQIQIHRTFISSPSNDATLATTFPSLAICANSARSCSHIMEAQAAKHGLVAHPQAVSALMDSAIVLLLNVWGGHRTSTGPAPDPYRAATDVQKCINVLKMYERRWQIAGRYCDSLFSVGNQLISTYASQAPAKTLKRGRDTVDSLPPTDIPAPLEPRPIASSHRVAAAVQQQEFKGSQPQLSAEPYALPVSTEELGHLPVYESFDWWLPSGNNSSFGHDAWSEFDYNSFPTTGDQQFSHNGFMDNDGDWATRDWSKYIVNFDHIMQSLESSGIASGQ</sequence>
<dbReference type="SUPFAM" id="SSF57701">
    <property type="entry name" value="Zn2/Cys6 DNA-binding domain"/>
    <property type="match status" value="1"/>
</dbReference>
<dbReference type="InterPro" id="IPR007219">
    <property type="entry name" value="XnlR_reg_dom"/>
</dbReference>
<name>A0AAD6XQF8_9AGAR</name>
<dbReference type="PANTHER" id="PTHR46910">
    <property type="entry name" value="TRANSCRIPTION FACTOR PDR1"/>
    <property type="match status" value="1"/>
</dbReference>
<protein>
    <submittedName>
        <fullName evidence="5">Fungal-specific transcription factor domain-containing protein</fullName>
    </submittedName>
</protein>
<feature type="compositionally biased region" description="Basic and acidic residues" evidence="3">
    <location>
        <begin position="174"/>
        <end position="183"/>
    </location>
</feature>
<evidence type="ECO:0000313" key="5">
    <source>
        <dbReference type="EMBL" id="KAJ7091950.1"/>
    </source>
</evidence>
<dbReference type="InterPro" id="IPR050987">
    <property type="entry name" value="AtrR-like"/>
</dbReference>